<dbReference type="EMBL" id="BAABHM010000013">
    <property type="protein sequence ID" value="GAA4706988.1"/>
    <property type="molecule type" value="Genomic_DNA"/>
</dbReference>
<dbReference type="InterPro" id="IPR015424">
    <property type="entry name" value="PyrdxlP-dep_Trfase"/>
</dbReference>
<evidence type="ECO:0000259" key="7">
    <source>
        <dbReference type="Pfam" id="PF00266"/>
    </source>
</evidence>
<sequence length="529" mass="54569">MSASAKPRLAGRQPSLRGGVPRVTTRPRAPACGKRGGTSPRTVLEDAMSATTTLTATTSTDDATDDATVSDVAPLRPVVGGGTFVPLVDGTRVSYANLDVAASAPALQAVADRVTQVLPLYASVHRGAGYLSQVSTALYETARRTIGAFVGAREDDLTIVTRNTTDSLNLLAGCVPAQPDGEPGRVLVLDVEHHANLLPWQRGADATVLTGGSTVAETLTQIREELADAAAHRPFALLALTGASNVTGESLPVDEIVAVAHEFGARVVLDGAQLVPHRRISLQSTGVDYLAFSGHKTYAPFGAGVLVGRRDWLDAGTPYLAGGGAVRRVRVAGTDWHEGPARHEAGSPNVIGAVALAAACEELAALDAADVVAHENALRRRLVSGLEAIERVEVVRVWADAVDPVGVVTFTVAGYDPGLVAAYLSAEHGIGVRDGRFCAHPLLGRLGFDAGAVRASVGVGTAGEEVERLVAAVDSLVADGPQAGYDVVDGLWVVTDDPRPVPEGSGLAGLLATAALGFDEAFGCLPEES</sequence>
<organism evidence="8 9">
    <name type="scientific">Promicromonospora umidemergens</name>
    <dbReference type="NCBI Taxonomy" id="629679"/>
    <lineage>
        <taxon>Bacteria</taxon>
        <taxon>Bacillati</taxon>
        <taxon>Actinomycetota</taxon>
        <taxon>Actinomycetes</taxon>
        <taxon>Micrococcales</taxon>
        <taxon>Promicromonosporaceae</taxon>
        <taxon>Promicromonospora</taxon>
    </lineage>
</organism>
<dbReference type="PROSITE" id="PS00595">
    <property type="entry name" value="AA_TRANSFER_CLASS_5"/>
    <property type="match status" value="1"/>
</dbReference>
<dbReference type="Pfam" id="PF00266">
    <property type="entry name" value="Aminotran_5"/>
    <property type="match status" value="1"/>
</dbReference>
<keyword evidence="9" id="KW-1185">Reference proteome</keyword>
<evidence type="ECO:0000256" key="1">
    <source>
        <dbReference type="ARBA" id="ARBA00001933"/>
    </source>
</evidence>
<comment type="catalytic activity">
    <reaction evidence="4">
        <text>(sulfur carrier)-H + L-cysteine = (sulfur carrier)-SH + L-alanine</text>
        <dbReference type="Rhea" id="RHEA:43892"/>
        <dbReference type="Rhea" id="RHEA-COMP:14737"/>
        <dbReference type="Rhea" id="RHEA-COMP:14739"/>
        <dbReference type="ChEBI" id="CHEBI:29917"/>
        <dbReference type="ChEBI" id="CHEBI:35235"/>
        <dbReference type="ChEBI" id="CHEBI:57972"/>
        <dbReference type="ChEBI" id="CHEBI:64428"/>
        <dbReference type="EC" id="2.8.1.7"/>
    </reaction>
</comment>
<evidence type="ECO:0000256" key="6">
    <source>
        <dbReference type="SAM" id="MobiDB-lite"/>
    </source>
</evidence>
<evidence type="ECO:0000256" key="2">
    <source>
        <dbReference type="ARBA" id="ARBA00010447"/>
    </source>
</evidence>
<evidence type="ECO:0000313" key="9">
    <source>
        <dbReference type="Proteomes" id="UP001500843"/>
    </source>
</evidence>
<comment type="caution">
    <text evidence="8">The sequence shown here is derived from an EMBL/GenBank/DDBJ whole genome shotgun (WGS) entry which is preliminary data.</text>
</comment>
<keyword evidence="3" id="KW-0663">Pyridoxal phosphate</keyword>
<evidence type="ECO:0000313" key="8">
    <source>
        <dbReference type="EMBL" id="GAA4706988.1"/>
    </source>
</evidence>
<dbReference type="InterPro" id="IPR015422">
    <property type="entry name" value="PyrdxlP-dep_Trfase_small"/>
</dbReference>
<evidence type="ECO:0000256" key="3">
    <source>
        <dbReference type="ARBA" id="ARBA00022898"/>
    </source>
</evidence>
<feature type="region of interest" description="Disordered" evidence="6">
    <location>
        <begin position="1"/>
        <end position="41"/>
    </location>
</feature>
<comment type="cofactor">
    <cofactor evidence="1 5">
        <name>pyridoxal 5'-phosphate</name>
        <dbReference type="ChEBI" id="CHEBI:597326"/>
    </cofactor>
</comment>
<dbReference type="Proteomes" id="UP001500843">
    <property type="component" value="Unassembled WGS sequence"/>
</dbReference>
<gene>
    <name evidence="8" type="ORF">GCM10023198_31670</name>
</gene>
<dbReference type="GO" id="GO:0008483">
    <property type="term" value="F:transaminase activity"/>
    <property type="evidence" value="ECO:0007669"/>
    <property type="project" value="UniProtKB-KW"/>
</dbReference>
<dbReference type="InterPro" id="IPR015421">
    <property type="entry name" value="PyrdxlP-dep_Trfase_major"/>
</dbReference>
<dbReference type="SUPFAM" id="SSF53383">
    <property type="entry name" value="PLP-dependent transferases"/>
    <property type="match status" value="1"/>
</dbReference>
<dbReference type="InterPro" id="IPR020578">
    <property type="entry name" value="Aminotrans_V_PyrdxlP_BS"/>
</dbReference>
<keyword evidence="8" id="KW-0808">Transferase</keyword>
<dbReference type="InterPro" id="IPR000192">
    <property type="entry name" value="Aminotrans_V_dom"/>
</dbReference>
<evidence type="ECO:0000256" key="5">
    <source>
        <dbReference type="RuleBase" id="RU004504"/>
    </source>
</evidence>
<comment type="similarity">
    <text evidence="2">Belongs to the class-V pyridoxal-phosphate-dependent aminotransferase family. Csd subfamily.</text>
</comment>
<feature type="domain" description="Aminotransferase class V" evidence="7">
    <location>
        <begin position="97"/>
        <end position="469"/>
    </location>
</feature>
<reference evidence="9" key="1">
    <citation type="journal article" date="2019" name="Int. J. Syst. Evol. Microbiol.">
        <title>The Global Catalogue of Microorganisms (GCM) 10K type strain sequencing project: providing services to taxonomists for standard genome sequencing and annotation.</title>
        <authorList>
            <consortium name="The Broad Institute Genomics Platform"/>
            <consortium name="The Broad Institute Genome Sequencing Center for Infectious Disease"/>
            <person name="Wu L."/>
            <person name="Ma J."/>
        </authorList>
    </citation>
    <scope>NUCLEOTIDE SEQUENCE [LARGE SCALE GENOMIC DNA]</scope>
    <source>
        <strain evidence="9">JCM 17975</strain>
    </source>
</reference>
<dbReference type="Gene3D" id="3.40.640.10">
    <property type="entry name" value="Type I PLP-dependent aspartate aminotransferase-like (Major domain)"/>
    <property type="match status" value="1"/>
</dbReference>
<dbReference type="PANTHER" id="PTHR43586">
    <property type="entry name" value="CYSTEINE DESULFURASE"/>
    <property type="match status" value="1"/>
</dbReference>
<proteinExistence type="inferred from homology"/>
<name>A0ABP8XFE4_9MICO</name>
<protein>
    <submittedName>
        <fullName evidence="8">Aminotransferase class V-fold PLP-dependent enzyme</fullName>
    </submittedName>
</protein>
<keyword evidence="8" id="KW-0032">Aminotransferase</keyword>
<evidence type="ECO:0000256" key="4">
    <source>
        <dbReference type="ARBA" id="ARBA00050776"/>
    </source>
</evidence>
<dbReference type="PANTHER" id="PTHR43586:SF8">
    <property type="entry name" value="CYSTEINE DESULFURASE 1, CHLOROPLASTIC"/>
    <property type="match status" value="1"/>
</dbReference>
<dbReference type="Gene3D" id="3.90.1150.10">
    <property type="entry name" value="Aspartate Aminotransferase, domain 1"/>
    <property type="match status" value="1"/>
</dbReference>
<accession>A0ABP8XFE4</accession>